<dbReference type="EMBL" id="FWYF01000001">
    <property type="protein sequence ID" value="SMD31873.1"/>
    <property type="molecule type" value="Genomic_DNA"/>
</dbReference>
<dbReference type="Gene3D" id="2.40.30.170">
    <property type="match status" value="1"/>
</dbReference>
<proteinExistence type="inferred from homology"/>
<comment type="similarity">
    <text evidence="1">Belongs to the membrane fusion protein (MFP) (TC 8.A.1) family.</text>
</comment>
<dbReference type="GO" id="GO:0022857">
    <property type="term" value="F:transmembrane transporter activity"/>
    <property type="evidence" value="ECO:0007669"/>
    <property type="project" value="InterPro"/>
</dbReference>
<dbReference type="GO" id="GO:0016020">
    <property type="term" value="C:membrane"/>
    <property type="evidence" value="ECO:0007669"/>
    <property type="project" value="InterPro"/>
</dbReference>
<evidence type="ECO:0000256" key="2">
    <source>
        <dbReference type="ARBA" id="ARBA00022448"/>
    </source>
</evidence>
<sequence length="400" mass="45223">MKNLFQYIKGTFVLVLLALVVLACETKSKVEQEKHHVEENIVELTQAQFEQAKLRIGSIEKRIIGEELQVNGMIDVPPQSNISINMPYGGFIKFIDMLPGTSVKKGQLLAVIENPEFIQYQQDYLEGLANQEYLKAEFDRQKELYAEKVAAGKTFQQAKSIYLANEARIKTMKARLKMIGLNPTSIRNGKVSTSTNIYAPVSGYVREVYTNIGKFVNPQDVIMDITNADDLHVELTVYENEISGVKKGQRIRFSLANAPNQWREAEVFLVGRNVREDRSVTVHGHLKEKYEDLLPGMYVSARVETDSREVWAVPEQAVVRYGGKHFVFGYVEEHNIEGGEKTLTFEMLAIRTGNSEDGFTQIEFLDSTTEYKEVKLVTQGAFTLLAKAKNTEEEGEGHGH</sequence>
<protein>
    <submittedName>
        <fullName evidence="4">Membrane fusion protein, cobalt-zinc-cadmium efflux system</fullName>
    </submittedName>
</protein>
<dbReference type="OrthoDB" id="9814657at2"/>
<dbReference type="Proteomes" id="UP000192472">
    <property type="component" value="Unassembled WGS sequence"/>
</dbReference>
<dbReference type="PROSITE" id="PS51257">
    <property type="entry name" value="PROKAR_LIPOPROTEIN"/>
    <property type="match status" value="1"/>
</dbReference>
<keyword evidence="5" id="KW-1185">Reference proteome</keyword>
<dbReference type="InterPro" id="IPR006143">
    <property type="entry name" value="RND_pump_MFP"/>
</dbReference>
<dbReference type="InterPro" id="IPR058792">
    <property type="entry name" value="Beta-barrel_RND_2"/>
</dbReference>
<dbReference type="GO" id="GO:0030313">
    <property type="term" value="C:cell envelope"/>
    <property type="evidence" value="ECO:0007669"/>
    <property type="project" value="TreeGrafter"/>
</dbReference>
<dbReference type="Pfam" id="PF25954">
    <property type="entry name" value="Beta-barrel_RND_2"/>
    <property type="match status" value="1"/>
</dbReference>
<name>A0A1W2G5J8_REIFA</name>
<evidence type="ECO:0000259" key="3">
    <source>
        <dbReference type="Pfam" id="PF25954"/>
    </source>
</evidence>
<reference evidence="4 5" key="1">
    <citation type="submission" date="2017-04" db="EMBL/GenBank/DDBJ databases">
        <authorList>
            <person name="Afonso C.L."/>
            <person name="Miller P.J."/>
            <person name="Scott M.A."/>
            <person name="Spackman E."/>
            <person name="Goraichik I."/>
            <person name="Dimitrov K.M."/>
            <person name="Suarez D.L."/>
            <person name="Swayne D.E."/>
        </authorList>
    </citation>
    <scope>NUCLEOTIDE SEQUENCE [LARGE SCALE GENOMIC DNA]</scope>
    <source>
        <strain evidence="4 5">DSM 26133</strain>
    </source>
</reference>
<dbReference type="Gene3D" id="2.40.420.20">
    <property type="match status" value="1"/>
</dbReference>
<feature type="domain" description="CusB-like beta-barrel" evidence="3">
    <location>
        <begin position="233"/>
        <end position="305"/>
    </location>
</feature>
<dbReference type="Gene3D" id="1.10.287.470">
    <property type="entry name" value="Helix hairpin bin"/>
    <property type="match status" value="1"/>
</dbReference>
<dbReference type="NCBIfam" id="TIGR01730">
    <property type="entry name" value="RND_mfp"/>
    <property type="match status" value="1"/>
</dbReference>
<dbReference type="Gene3D" id="2.40.50.100">
    <property type="match status" value="1"/>
</dbReference>
<dbReference type="GO" id="GO:0015679">
    <property type="term" value="P:plasma membrane copper ion transport"/>
    <property type="evidence" value="ECO:0007669"/>
    <property type="project" value="TreeGrafter"/>
</dbReference>
<evidence type="ECO:0000313" key="5">
    <source>
        <dbReference type="Proteomes" id="UP000192472"/>
    </source>
</evidence>
<dbReference type="PANTHER" id="PTHR30097">
    <property type="entry name" value="CATION EFFLUX SYSTEM PROTEIN CUSB"/>
    <property type="match status" value="1"/>
</dbReference>
<dbReference type="PANTHER" id="PTHR30097:SF4">
    <property type="entry name" value="SLR6042 PROTEIN"/>
    <property type="match status" value="1"/>
</dbReference>
<evidence type="ECO:0000313" key="4">
    <source>
        <dbReference type="EMBL" id="SMD31873.1"/>
    </source>
</evidence>
<organism evidence="4 5">
    <name type="scientific">Reichenbachiella faecimaris</name>
    <dbReference type="NCBI Taxonomy" id="692418"/>
    <lineage>
        <taxon>Bacteria</taxon>
        <taxon>Pseudomonadati</taxon>
        <taxon>Bacteroidota</taxon>
        <taxon>Cytophagia</taxon>
        <taxon>Cytophagales</taxon>
        <taxon>Reichenbachiellaceae</taxon>
        <taxon>Reichenbachiella</taxon>
    </lineage>
</organism>
<dbReference type="GO" id="GO:0060003">
    <property type="term" value="P:copper ion export"/>
    <property type="evidence" value="ECO:0007669"/>
    <property type="project" value="TreeGrafter"/>
</dbReference>
<keyword evidence="2" id="KW-0813">Transport</keyword>
<dbReference type="AlphaFoldDB" id="A0A1W2G5J8"/>
<evidence type="ECO:0000256" key="1">
    <source>
        <dbReference type="ARBA" id="ARBA00009477"/>
    </source>
</evidence>
<dbReference type="SUPFAM" id="SSF111369">
    <property type="entry name" value="HlyD-like secretion proteins"/>
    <property type="match status" value="1"/>
</dbReference>
<gene>
    <name evidence="4" type="ORF">SAMN04488029_0211</name>
</gene>
<dbReference type="STRING" id="692418.SAMN04488029_0211"/>
<dbReference type="InterPro" id="IPR051909">
    <property type="entry name" value="MFP_Cation_Efflux"/>
</dbReference>
<dbReference type="RefSeq" id="WP_084370568.1">
    <property type="nucleotide sequence ID" value="NZ_FWYF01000001.1"/>
</dbReference>
<accession>A0A1W2G5J8</accession>